<name>A0A843VH11_COLES</name>
<proteinExistence type="predicted"/>
<protein>
    <recommendedName>
        <fullName evidence="3">C2H2-type domain-containing protein</fullName>
    </recommendedName>
</protein>
<dbReference type="PANTHER" id="PTHR36055:SF1">
    <property type="entry name" value="C2H2-LIKE ZINC FINGER PROTEIN"/>
    <property type="match status" value="1"/>
</dbReference>
<feature type="region of interest" description="Disordered" evidence="2">
    <location>
        <begin position="751"/>
        <end position="772"/>
    </location>
</feature>
<dbReference type="PROSITE" id="PS50157">
    <property type="entry name" value="ZINC_FINGER_C2H2_2"/>
    <property type="match status" value="1"/>
</dbReference>
<dbReference type="InterPro" id="IPR013087">
    <property type="entry name" value="Znf_C2H2_type"/>
</dbReference>
<dbReference type="Proteomes" id="UP000652761">
    <property type="component" value="Unassembled WGS sequence"/>
</dbReference>
<dbReference type="AlphaFoldDB" id="A0A843VH11"/>
<evidence type="ECO:0000256" key="2">
    <source>
        <dbReference type="SAM" id="MobiDB-lite"/>
    </source>
</evidence>
<gene>
    <name evidence="4" type="ORF">Taro_023331</name>
</gene>
<dbReference type="OrthoDB" id="191139at2759"/>
<reference evidence="4" key="1">
    <citation type="submission" date="2017-07" db="EMBL/GenBank/DDBJ databases">
        <title>Taro Niue Genome Assembly and Annotation.</title>
        <authorList>
            <person name="Atibalentja N."/>
            <person name="Keating K."/>
            <person name="Fields C.J."/>
        </authorList>
    </citation>
    <scope>NUCLEOTIDE SEQUENCE</scope>
    <source>
        <strain evidence="4">Niue_2</strain>
        <tissue evidence="4">Leaf</tissue>
    </source>
</reference>
<feature type="compositionally biased region" description="Polar residues" evidence="2">
    <location>
        <begin position="751"/>
        <end position="768"/>
    </location>
</feature>
<evidence type="ECO:0000313" key="5">
    <source>
        <dbReference type="Proteomes" id="UP000652761"/>
    </source>
</evidence>
<dbReference type="SMART" id="SM00355">
    <property type="entry name" value="ZnF_C2H2"/>
    <property type="match status" value="1"/>
</dbReference>
<evidence type="ECO:0000259" key="3">
    <source>
        <dbReference type="PROSITE" id="PS50157"/>
    </source>
</evidence>
<evidence type="ECO:0000256" key="1">
    <source>
        <dbReference type="PROSITE-ProRule" id="PRU00042"/>
    </source>
</evidence>
<keyword evidence="1" id="KW-0862">Zinc</keyword>
<feature type="compositionally biased region" description="Polar residues" evidence="2">
    <location>
        <begin position="97"/>
        <end position="113"/>
    </location>
</feature>
<dbReference type="PROSITE" id="PS00028">
    <property type="entry name" value="ZINC_FINGER_C2H2_1"/>
    <property type="match status" value="1"/>
</dbReference>
<dbReference type="PANTHER" id="PTHR36055">
    <property type="entry name" value="C2H2-LIKE ZINC FINGER PROTEIN"/>
    <property type="match status" value="1"/>
</dbReference>
<dbReference type="EMBL" id="NMUH01001268">
    <property type="protein sequence ID" value="MQL90719.1"/>
    <property type="molecule type" value="Genomic_DNA"/>
</dbReference>
<organism evidence="4 5">
    <name type="scientific">Colocasia esculenta</name>
    <name type="common">Wild taro</name>
    <name type="synonym">Arum esculentum</name>
    <dbReference type="NCBI Taxonomy" id="4460"/>
    <lineage>
        <taxon>Eukaryota</taxon>
        <taxon>Viridiplantae</taxon>
        <taxon>Streptophyta</taxon>
        <taxon>Embryophyta</taxon>
        <taxon>Tracheophyta</taxon>
        <taxon>Spermatophyta</taxon>
        <taxon>Magnoliopsida</taxon>
        <taxon>Liliopsida</taxon>
        <taxon>Araceae</taxon>
        <taxon>Aroideae</taxon>
        <taxon>Colocasieae</taxon>
        <taxon>Colocasia</taxon>
    </lineage>
</organism>
<keyword evidence="1" id="KW-0479">Metal-binding</keyword>
<feature type="domain" description="C2H2-type" evidence="3">
    <location>
        <begin position="172"/>
        <end position="194"/>
    </location>
</feature>
<evidence type="ECO:0000313" key="4">
    <source>
        <dbReference type="EMBL" id="MQL90719.1"/>
    </source>
</evidence>
<keyword evidence="5" id="KW-1185">Reference proteome</keyword>
<sequence>MECLYRLLQISNMSMAKVSTYRAPDSIVEQKTGQLGIEGHDSLDNYIIQAIGKEPFLSFSRPGESPVQWIQLLHALEQQGSGKRGALVDNVVEENGRQQGNSNGLSSFASENNGIKEPGNMIKSTSRVAKSSSEHMQALKIPEAVVAFAQAAAKANDLPGWPLLSPSKMQLQKCDKCSREFCSPVNYRRHIRVHRRSLNVNKVSPKNRELLGAFWDKLSLDEAKELVSIKDMTLEEVPAASIIRALASLMRKPGFSSLPQVYLKGGAILLDLVECRPSVFPISSQELFSVLDDASEKTFLCGGTAISLQRFVFDGEVGKISMEMKNLIACTSFLLEQKLVKAWLADKDAEALRCQKLLFEEEEAAQKRQAELLERKRMKKLRQKEQKMKEQTVNKPESEEALCDTVEGTSGSEEALNSMLPSGAGLGTTDSSLCSTHSTLEDTQPLCMVADRTYYLENEDAEQYLEYQVQQESTQRQPTLLHRSLPRPLRYGLGGFHPQVAGIKSMVGQKHNGFKDTRPTSAVSSQMVWTRKSKSEFEEGDTSCKGGAKGTKDSSDGIESCKVLIGSISVPLKDCNGLDENEVSLVQNTAQERQIKISTGLNKVDHSEKLHVENLEDGGPVTVQHKNTEADITESPDKSSIRILPDQSCLATCTEGDCWSEMKRDSFSVTEVPELSSPKLFSSKVAEAFLSQRWRDALSSDHVKLILSPDTDARSMDDGEIREESCADVACAEACEVPLPLQPVGSCGLSNHENQGTGMGSNETTSTIAYKPKFRTKPEKSYSVKYIPKQS</sequence>
<keyword evidence="1" id="KW-0863">Zinc-finger</keyword>
<comment type="caution">
    <text evidence="4">The sequence shown here is derived from an EMBL/GenBank/DDBJ whole genome shotgun (WGS) entry which is preliminary data.</text>
</comment>
<accession>A0A843VH11</accession>
<dbReference type="GO" id="GO:0008270">
    <property type="term" value="F:zinc ion binding"/>
    <property type="evidence" value="ECO:0007669"/>
    <property type="project" value="UniProtKB-KW"/>
</dbReference>
<feature type="region of interest" description="Disordered" evidence="2">
    <location>
        <begin position="96"/>
        <end position="120"/>
    </location>
</feature>
<feature type="region of interest" description="Disordered" evidence="2">
    <location>
        <begin position="531"/>
        <end position="556"/>
    </location>
</feature>